<dbReference type="EMBL" id="JBGFFX010000003">
    <property type="protein sequence ID" value="MEY8770068.1"/>
    <property type="molecule type" value="Genomic_DNA"/>
</dbReference>
<dbReference type="InterPro" id="IPR050874">
    <property type="entry name" value="Diverse_PLD-related"/>
</dbReference>
<protein>
    <submittedName>
        <fullName evidence="3">Phospholipase D-like domain-containing protein</fullName>
    </submittedName>
</protein>
<evidence type="ECO:0000256" key="1">
    <source>
        <dbReference type="SAM" id="SignalP"/>
    </source>
</evidence>
<dbReference type="PANTHER" id="PTHR10185:SF17">
    <property type="entry name" value="GM01519P-RELATED"/>
    <property type="match status" value="1"/>
</dbReference>
<feature type="domain" description="PLD phosphodiesterase" evidence="2">
    <location>
        <begin position="332"/>
        <end position="359"/>
    </location>
</feature>
<evidence type="ECO:0000259" key="2">
    <source>
        <dbReference type="PROSITE" id="PS50035"/>
    </source>
</evidence>
<dbReference type="InterPro" id="IPR001736">
    <property type="entry name" value="PLipase_D/transphosphatidylase"/>
</dbReference>
<dbReference type="Proteomes" id="UP001565243">
    <property type="component" value="Unassembled WGS sequence"/>
</dbReference>
<evidence type="ECO:0000313" key="4">
    <source>
        <dbReference type="Proteomes" id="UP001565243"/>
    </source>
</evidence>
<dbReference type="PANTHER" id="PTHR10185">
    <property type="entry name" value="PHOSPHOLIPASE D - RELATED"/>
    <property type="match status" value="1"/>
</dbReference>
<gene>
    <name evidence="3" type="ORF">AB6T85_06445</name>
</gene>
<dbReference type="PROSITE" id="PS50035">
    <property type="entry name" value="PLD"/>
    <property type="match status" value="2"/>
</dbReference>
<evidence type="ECO:0000313" key="3">
    <source>
        <dbReference type="EMBL" id="MEY8770068.1"/>
    </source>
</evidence>
<dbReference type="CDD" id="cd09107">
    <property type="entry name" value="PLDc_vPLD3_4_5_like_2"/>
    <property type="match status" value="1"/>
</dbReference>
<feature type="signal peptide" evidence="1">
    <location>
        <begin position="1"/>
        <end position="25"/>
    </location>
</feature>
<keyword evidence="4" id="KW-1185">Reference proteome</keyword>
<dbReference type="RefSeq" id="WP_369895074.1">
    <property type="nucleotide sequence ID" value="NZ_JBGFFX010000003.1"/>
</dbReference>
<sequence length="420" mass="46126">MRDLAQRCKRLLCGGLLLFSPLGEAKFAIAGYELVYDAPAETTLTASDLRSSAVVWQEMFASARTQIDIAQFYVANEPGSQLDKVIQTLRQAGERGVKIRFLMDQKGLKLSTPETLAQLKAIPGLTLRIMPFARLAGGIIHAKYLLVDGKQSFVGSQNFDWRALEHIQETGLLINDAPVVAQIAAIFNHDWAAQPLLEAGEKVPETGKGALPADLRAGRYLVASPRAWNPAGIPDSQLVLPQLLASARKRIRVQVMEYAPLSFGENRTRPFYAVIDNALRAAAARGVQVELMVANWNTKQPDIAWLKSLALVPGVTIKIVTIPEASSGFIPYARVVHSKIMTIDGELAWTGTSNWSGGYFDNSRNLELVLNDDVMAARLDALYEQLWQSRYAAPLRIDADYPAPDPGGLLRENAPRRDAP</sequence>
<dbReference type="Pfam" id="PF13091">
    <property type="entry name" value="PLDc_2"/>
    <property type="match status" value="2"/>
</dbReference>
<dbReference type="SUPFAM" id="SSF56024">
    <property type="entry name" value="Phospholipase D/nuclease"/>
    <property type="match status" value="2"/>
</dbReference>
<dbReference type="SMART" id="SM00155">
    <property type="entry name" value="PLDc"/>
    <property type="match status" value="2"/>
</dbReference>
<dbReference type="InterPro" id="IPR025202">
    <property type="entry name" value="PLD-like_dom"/>
</dbReference>
<comment type="caution">
    <text evidence="3">The sequence shown here is derived from an EMBL/GenBank/DDBJ whole genome shotgun (WGS) entry which is preliminary data.</text>
</comment>
<accession>A0ABV4E564</accession>
<dbReference type="Gene3D" id="3.30.870.10">
    <property type="entry name" value="Endonuclease Chain A"/>
    <property type="match status" value="2"/>
</dbReference>
<feature type="domain" description="PLD phosphodiesterase" evidence="2">
    <location>
        <begin position="136"/>
        <end position="163"/>
    </location>
</feature>
<name>A0ABV4E564_9GAMM</name>
<proteinExistence type="predicted"/>
<feature type="chain" id="PRO_5047419291" evidence="1">
    <location>
        <begin position="26"/>
        <end position="420"/>
    </location>
</feature>
<keyword evidence="1" id="KW-0732">Signal</keyword>
<organism evidence="3 4">
    <name type="scientific">Erwinia aeris</name>
    <dbReference type="NCBI Taxonomy" id="3239803"/>
    <lineage>
        <taxon>Bacteria</taxon>
        <taxon>Pseudomonadati</taxon>
        <taxon>Pseudomonadota</taxon>
        <taxon>Gammaproteobacteria</taxon>
        <taxon>Enterobacterales</taxon>
        <taxon>Erwiniaceae</taxon>
        <taxon>Erwinia</taxon>
    </lineage>
</organism>
<reference evidence="3 4" key="1">
    <citation type="submission" date="2024-07" db="EMBL/GenBank/DDBJ databases">
        <authorList>
            <person name="Hebao G."/>
        </authorList>
    </citation>
    <scope>NUCLEOTIDE SEQUENCE [LARGE SCALE GENOMIC DNA]</scope>
    <source>
        <strain evidence="3 4">ACCC 02193</strain>
    </source>
</reference>